<evidence type="ECO:0000259" key="8">
    <source>
        <dbReference type="PROSITE" id="PS50106"/>
    </source>
</evidence>
<keyword evidence="10" id="KW-1185">Reference proteome</keyword>
<comment type="similarity">
    <text evidence="1 5">Belongs to the peptidase S41A family.</text>
</comment>
<dbReference type="Pfam" id="PF03572">
    <property type="entry name" value="Peptidase_S41"/>
    <property type="match status" value="1"/>
</dbReference>
<keyword evidence="3 5" id="KW-0378">Hydrolase</keyword>
<evidence type="ECO:0000256" key="2">
    <source>
        <dbReference type="ARBA" id="ARBA00022670"/>
    </source>
</evidence>
<dbReference type="GO" id="GO:0030288">
    <property type="term" value="C:outer membrane-bounded periplasmic space"/>
    <property type="evidence" value="ECO:0007669"/>
    <property type="project" value="TreeGrafter"/>
</dbReference>
<comment type="caution">
    <text evidence="9">The sequence shown here is derived from an EMBL/GenBank/DDBJ whole genome shotgun (WGS) entry which is preliminary data.</text>
</comment>
<dbReference type="Gene3D" id="2.30.42.10">
    <property type="match status" value="1"/>
</dbReference>
<evidence type="ECO:0000256" key="3">
    <source>
        <dbReference type="ARBA" id="ARBA00022801"/>
    </source>
</evidence>
<dbReference type="GO" id="GO:0004175">
    <property type="term" value="F:endopeptidase activity"/>
    <property type="evidence" value="ECO:0007669"/>
    <property type="project" value="TreeGrafter"/>
</dbReference>
<name>A0AAP2E0H8_9BACT</name>
<keyword evidence="4 5" id="KW-0720">Serine protease</keyword>
<dbReference type="NCBIfam" id="TIGR00225">
    <property type="entry name" value="prc"/>
    <property type="match status" value="1"/>
</dbReference>
<dbReference type="AlphaFoldDB" id="A0AAP2E0H8"/>
<keyword evidence="2 5" id="KW-0645">Protease</keyword>
<evidence type="ECO:0000256" key="7">
    <source>
        <dbReference type="SAM" id="SignalP"/>
    </source>
</evidence>
<gene>
    <name evidence="9" type="ORF">KK062_14185</name>
</gene>
<dbReference type="RefSeq" id="WP_254084962.1">
    <property type="nucleotide sequence ID" value="NZ_JAHESE010000012.1"/>
</dbReference>
<evidence type="ECO:0000256" key="1">
    <source>
        <dbReference type="ARBA" id="ARBA00009179"/>
    </source>
</evidence>
<dbReference type="GO" id="GO:0008236">
    <property type="term" value="F:serine-type peptidase activity"/>
    <property type="evidence" value="ECO:0007669"/>
    <property type="project" value="UniProtKB-KW"/>
</dbReference>
<dbReference type="GO" id="GO:0006508">
    <property type="term" value="P:proteolysis"/>
    <property type="evidence" value="ECO:0007669"/>
    <property type="project" value="UniProtKB-KW"/>
</dbReference>
<reference evidence="9 10" key="1">
    <citation type="submission" date="2021-05" db="EMBL/GenBank/DDBJ databases">
        <title>A Polyphasic approach of four new species of the genus Ohtaekwangia: Ohtaekwangia histidinii sp. nov., Ohtaekwangia cretensis sp. nov., Ohtaekwangia indiensis sp. nov., Ohtaekwangia reichenbachii sp. nov. from diverse environment.</title>
        <authorList>
            <person name="Octaviana S."/>
        </authorList>
    </citation>
    <scope>NUCLEOTIDE SEQUENCE [LARGE SCALE GENOMIC DNA]</scope>
    <source>
        <strain evidence="9 10">PWU5</strain>
    </source>
</reference>
<evidence type="ECO:0000313" key="9">
    <source>
        <dbReference type="EMBL" id="MBT1709387.1"/>
    </source>
</evidence>
<dbReference type="EMBL" id="JAHESE010000012">
    <property type="protein sequence ID" value="MBT1709387.1"/>
    <property type="molecule type" value="Genomic_DNA"/>
</dbReference>
<keyword evidence="6" id="KW-0175">Coiled coil</keyword>
<dbReference type="Gene3D" id="3.90.226.10">
    <property type="entry name" value="2-enoyl-CoA Hydratase, Chain A, domain 1"/>
    <property type="match status" value="1"/>
</dbReference>
<dbReference type="InterPro" id="IPR005151">
    <property type="entry name" value="Tail-specific_protease"/>
</dbReference>
<dbReference type="PROSITE" id="PS50106">
    <property type="entry name" value="PDZ"/>
    <property type="match status" value="1"/>
</dbReference>
<sequence>MNIKKKILPASALLITVILLAASKPAERYFEIAKNLDIFATLFKEVNALYVDDVNPNKLVRTGIDAMLNSLDPYTNYIPEDEVEDFRTINTGQYGGIGAITREINNRTVVTMIMEGFGAQKGGLRIGDEILKIDDAELAKLSREQSSHLMKGQVGTPVTLTVKRAGAEQPLTLQFKREKIKVNNVPYYGMVGTDVAYIQLSDFTPDAAKEVKIALISLKELGAKSVILDLRGNPGGLLIEAVNITNIFLPKGKLVVSTKGKIPENNLNYETLNAPVDTEIPVSVLINRGSASASEIVAGTLQDYDRGVIIGEKSYGKGLVQVSRPLSYNSQLKVTTAKYYTPTGRCIQVLDYTHRREDGSVGSIPDSLKKAFKTSAGRVVYDGGGIDPDIKTESPEAHMLTQMLFERGLLFNFATQYVLKHPQAVDPRTFTLSDEDYKEFVVWMKDKNYQYKSYLEYELQQFAEEAKKEKYYTELKAQLDQIQARIAESKKNELMMYKDEIKMLLEEDVVSRYHLEKGSIEAGFKYDDDVKKAVEVLHASAQYKKILNMQ</sequence>
<protein>
    <submittedName>
        <fullName evidence="9">S41 family peptidase</fullName>
    </submittedName>
</protein>
<evidence type="ECO:0000256" key="6">
    <source>
        <dbReference type="SAM" id="Coils"/>
    </source>
</evidence>
<feature type="domain" description="PDZ" evidence="8">
    <location>
        <begin position="86"/>
        <end position="151"/>
    </location>
</feature>
<dbReference type="InterPro" id="IPR001478">
    <property type="entry name" value="PDZ"/>
</dbReference>
<feature type="coiled-coil region" evidence="6">
    <location>
        <begin position="472"/>
        <end position="507"/>
    </location>
</feature>
<dbReference type="SMART" id="SM00245">
    <property type="entry name" value="TSPc"/>
    <property type="match status" value="1"/>
</dbReference>
<feature type="signal peptide" evidence="7">
    <location>
        <begin position="1"/>
        <end position="21"/>
    </location>
</feature>
<dbReference type="Gene3D" id="3.30.750.44">
    <property type="match status" value="1"/>
</dbReference>
<dbReference type="Pfam" id="PF13180">
    <property type="entry name" value="PDZ_2"/>
    <property type="match status" value="1"/>
</dbReference>
<dbReference type="GO" id="GO:0007165">
    <property type="term" value="P:signal transduction"/>
    <property type="evidence" value="ECO:0007669"/>
    <property type="project" value="TreeGrafter"/>
</dbReference>
<dbReference type="PANTHER" id="PTHR32060:SF30">
    <property type="entry name" value="CARBOXY-TERMINAL PROCESSING PROTEASE CTPA"/>
    <property type="match status" value="1"/>
</dbReference>
<dbReference type="InterPro" id="IPR036034">
    <property type="entry name" value="PDZ_sf"/>
</dbReference>
<keyword evidence="7" id="KW-0732">Signal</keyword>
<feature type="chain" id="PRO_5042818519" evidence="7">
    <location>
        <begin position="22"/>
        <end position="550"/>
    </location>
</feature>
<dbReference type="Proteomes" id="UP001319080">
    <property type="component" value="Unassembled WGS sequence"/>
</dbReference>
<evidence type="ECO:0000256" key="4">
    <source>
        <dbReference type="ARBA" id="ARBA00022825"/>
    </source>
</evidence>
<dbReference type="SMART" id="SM00228">
    <property type="entry name" value="PDZ"/>
    <property type="match status" value="1"/>
</dbReference>
<evidence type="ECO:0000313" key="10">
    <source>
        <dbReference type="Proteomes" id="UP001319080"/>
    </source>
</evidence>
<dbReference type="InterPro" id="IPR029045">
    <property type="entry name" value="ClpP/crotonase-like_dom_sf"/>
</dbReference>
<accession>A0AAP2E0H8</accession>
<dbReference type="CDD" id="cd07560">
    <property type="entry name" value="Peptidase_S41_CPP"/>
    <property type="match status" value="1"/>
</dbReference>
<proteinExistence type="inferred from homology"/>
<dbReference type="CDD" id="cd06782">
    <property type="entry name" value="cpPDZ_CPP-like"/>
    <property type="match status" value="1"/>
</dbReference>
<dbReference type="PANTHER" id="PTHR32060">
    <property type="entry name" value="TAIL-SPECIFIC PROTEASE"/>
    <property type="match status" value="1"/>
</dbReference>
<dbReference type="InterPro" id="IPR004447">
    <property type="entry name" value="Peptidase_S41A"/>
</dbReference>
<dbReference type="SUPFAM" id="SSF50156">
    <property type="entry name" value="PDZ domain-like"/>
    <property type="match status" value="1"/>
</dbReference>
<dbReference type="SUPFAM" id="SSF52096">
    <property type="entry name" value="ClpP/crotonase"/>
    <property type="match status" value="1"/>
</dbReference>
<organism evidence="9 10">
    <name type="scientific">Dawidia cretensis</name>
    <dbReference type="NCBI Taxonomy" id="2782350"/>
    <lineage>
        <taxon>Bacteria</taxon>
        <taxon>Pseudomonadati</taxon>
        <taxon>Bacteroidota</taxon>
        <taxon>Cytophagia</taxon>
        <taxon>Cytophagales</taxon>
        <taxon>Chryseotaleaceae</taxon>
        <taxon>Dawidia</taxon>
    </lineage>
</organism>
<evidence type="ECO:0000256" key="5">
    <source>
        <dbReference type="RuleBase" id="RU004404"/>
    </source>
</evidence>